<keyword evidence="4" id="KW-0614">Plasmid</keyword>
<keyword evidence="2" id="KW-0472">Membrane</keyword>
<dbReference type="RefSeq" id="WP_112443047.1">
    <property type="nucleotide sequence ID" value="NZ_CBDRHE010000020.1"/>
</dbReference>
<protein>
    <submittedName>
        <fullName evidence="4">Efflux RND transporter periplasmic adaptor subunit</fullName>
    </submittedName>
</protein>
<evidence type="ECO:0000313" key="5">
    <source>
        <dbReference type="Proteomes" id="UP000249616"/>
    </source>
</evidence>
<dbReference type="Gene3D" id="1.10.101.10">
    <property type="entry name" value="PGBD-like superfamily/PGBD"/>
    <property type="match status" value="1"/>
</dbReference>
<keyword evidence="2" id="KW-1133">Transmembrane helix</keyword>
<dbReference type="AlphaFoldDB" id="A0A2Z4JE47"/>
<name>A0A2Z4JE47_9ACTN</name>
<dbReference type="GO" id="GO:1990281">
    <property type="term" value="C:efflux pump complex"/>
    <property type="evidence" value="ECO:0007669"/>
    <property type="project" value="TreeGrafter"/>
</dbReference>
<dbReference type="InterPro" id="IPR036366">
    <property type="entry name" value="PGBDSf"/>
</dbReference>
<evidence type="ECO:0000256" key="2">
    <source>
        <dbReference type="SAM" id="Phobius"/>
    </source>
</evidence>
<reference evidence="5" key="1">
    <citation type="submission" date="2018-06" db="EMBL/GenBank/DDBJ databases">
        <authorList>
            <person name="Li K."/>
        </authorList>
    </citation>
    <scope>NUCLEOTIDE SEQUENCE [LARGE SCALE GENOMIC DNA]</scope>
    <source>
        <strain evidence="5">ZFG47</strain>
        <plasmid evidence="5">unnamed1</plasmid>
    </source>
</reference>
<dbReference type="Gene3D" id="2.40.420.20">
    <property type="match status" value="1"/>
</dbReference>
<evidence type="ECO:0000256" key="1">
    <source>
        <dbReference type="SAM" id="MobiDB-lite"/>
    </source>
</evidence>
<evidence type="ECO:0000313" key="4">
    <source>
        <dbReference type="EMBL" id="AWW43190.1"/>
    </source>
</evidence>
<proteinExistence type="predicted"/>
<feature type="compositionally biased region" description="Basic and acidic residues" evidence="1">
    <location>
        <begin position="14"/>
        <end position="26"/>
    </location>
</feature>
<dbReference type="PANTHER" id="PTHR30469">
    <property type="entry name" value="MULTIDRUG RESISTANCE PROTEIN MDTA"/>
    <property type="match status" value="1"/>
</dbReference>
<dbReference type="SUPFAM" id="SSF47090">
    <property type="entry name" value="PGBD-like"/>
    <property type="match status" value="1"/>
</dbReference>
<evidence type="ECO:0000259" key="3">
    <source>
        <dbReference type="Pfam" id="PF01471"/>
    </source>
</evidence>
<dbReference type="KEGG" id="scad:DN051_42055"/>
<accession>A0A2Z4JE47</accession>
<geneLocation type="plasmid" evidence="4 5">
    <name>unnamed1</name>
</geneLocation>
<dbReference type="InterPro" id="IPR002477">
    <property type="entry name" value="Peptidoglycan-bd-like"/>
</dbReference>
<feature type="transmembrane region" description="Helical" evidence="2">
    <location>
        <begin position="60"/>
        <end position="81"/>
    </location>
</feature>
<gene>
    <name evidence="4" type="ORF">DN051_42055</name>
</gene>
<keyword evidence="2" id="KW-0812">Transmembrane</keyword>
<dbReference type="EMBL" id="CP030074">
    <property type="protein sequence ID" value="AWW43190.1"/>
    <property type="molecule type" value="Genomic_DNA"/>
</dbReference>
<organism evidence="4 5">
    <name type="scientific">Streptomyces cadmiisoli</name>
    <dbReference type="NCBI Taxonomy" id="2184053"/>
    <lineage>
        <taxon>Bacteria</taxon>
        <taxon>Bacillati</taxon>
        <taxon>Actinomycetota</taxon>
        <taxon>Actinomycetes</taxon>
        <taxon>Kitasatosporales</taxon>
        <taxon>Streptomycetaceae</taxon>
        <taxon>Streptomyces</taxon>
        <taxon>Streptomyces aurantiacus group</taxon>
    </lineage>
</organism>
<keyword evidence="5" id="KW-1185">Reference proteome</keyword>
<dbReference type="GO" id="GO:0015562">
    <property type="term" value="F:efflux transmembrane transporter activity"/>
    <property type="evidence" value="ECO:0007669"/>
    <property type="project" value="TreeGrafter"/>
</dbReference>
<sequence>MTEGEPDTVLLRKVSVDEAKAARPQDEPEAENLAESQAESQDESQAEPRRRKRTSGRRRAVLVAVAAGLVIATALATALVLDDTAPDRPAAREKLPPGTEPVVRGDLVTEVMATGSVRFTGARVVKNHLTGIVTWVPSANTVVEQGKRLYSVDDKPVFLLRGELPAWREFKPDMPDGEDVRMLEQNLAELGYTDFTVDEEYTEKTEAAVKRWQKNNELPANGRIELGRVVFAPGSVRIATAEVRSGDPVAPAQDVLEVTGFQHRVSAEIPSKEQDLAVKGAKAEIELPDGKRIEGTVTSVGAEKMTQDNTKVVPITVRPESARQLGSVQSADVVVVLQRLEAEDVLFVPVTALLPAEGGGYAVQLVKNGRVTVVKVKTGAFAEGRAEVSGPGIDEDARVGVPKL</sequence>
<feature type="region of interest" description="Disordered" evidence="1">
    <location>
        <begin position="1"/>
        <end position="57"/>
    </location>
</feature>
<dbReference type="InterPro" id="IPR036365">
    <property type="entry name" value="PGBD-like_sf"/>
</dbReference>
<dbReference type="Pfam" id="PF01471">
    <property type="entry name" value="PG_binding_1"/>
    <property type="match status" value="1"/>
</dbReference>
<dbReference type="Proteomes" id="UP000249616">
    <property type="component" value="Plasmid unnamed1"/>
</dbReference>
<feature type="domain" description="Peptidoglycan binding-like" evidence="3">
    <location>
        <begin position="177"/>
        <end position="223"/>
    </location>
</feature>